<evidence type="ECO:0000313" key="1">
    <source>
        <dbReference type="EMBL" id="KAJ9657004.1"/>
    </source>
</evidence>
<comment type="caution">
    <text evidence="1">The sequence shown here is derived from an EMBL/GenBank/DDBJ whole genome shotgun (WGS) entry which is preliminary data.</text>
</comment>
<gene>
    <name evidence="1" type="ORF">H2198_004604</name>
</gene>
<reference evidence="1" key="1">
    <citation type="submission" date="2022-10" db="EMBL/GenBank/DDBJ databases">
        <title>Culturing micro-colonial fungi from biological soil crusts in the Mojave desert and describing Neophaeococcomyces mojavensis, and introducing the new genera and species Taxawa tesnikishii.</title>
        <authorList>
            <person name="Kurbessoian T."/>
            <person name="Stajich J.E."/>
        </authorList>
    </citation>
    <scope>NUCLEOTIDE SEQUENCE</scope>
    <source>
        <strain evidence="1">JES_112</strain>
    </source>
</reference>
<dbReference type="Proteomes" id="UP001172386">
    <property type="component" value="Unassembled WGS sequence"/>
</dbReference>
<accession>A0ACC3A847</accession>
<organism evidence="1 2">
    <name type="scientific">Neophaeococcomyces mojaviensis</name>
    <dbReference type="NCBI Taxonomy" id="3383035"/>
    <lineage>
        <taxon>Eukaryota</taxon>
        <taxon>Fungi</taxon>
        <taxon>Dikarya</taxon>
        <taxon>Ascomycota</taxon>
        <taxon>Pezizomycotina</taxon>
        <taxon>Eurotiomycetes</taxon>
        <taxon>Chaetothyriomycetidae</taxon>
        <taxon>Chaetothyriales</taxon>
        <taxon>Chaetothyriales incertae sedis</taxon>
        <taxon>Neophaeococcomyces</taxon>
    </lineage>
</organism>
<evidence type="ECO:0000313" key="2">
    <source>
        <dbReference type="Proteomes" id="UP001172386"/>
    </source>
</evidence>
<protein>
    <submittedName>
        <fullName evidence="1">Uncharacterized protein</fullName>
    </submittedName>
</protein>
<dbReference type="EMBL" id="JAPDRQ010000070">
    <property type="protein sequence ID" value="KAJ9657004.1"/>
    <property type="molecule type" value="Genomic_DNA"/>
</dbReference>
<sequence length="367" mass="40976">MKHSLRSIIDITFRASIFNAVLLVASVISSNLGRADAAGTPGCGISHNSGYHDAPNGNREIQSGGRTRYYGMYVPDGYDDDRNTPRKLIIDFHGNSGSPKNQHENSQYYNYPQGKEYLVVYPLGVDESWQGAPYSTHGVDDLQFTSDLVAHIRNNYCVNPKQIYASGKSNGGGFVDLLACSDNGNEFAAFAMYQDQRSIGPGDRSLLNLSIIMPILWITIQRLREEKIHDTMAAPALYKDNGLYPCGGMRPRKIIQAHGFKDDTIKYEGGPRLGGETPAIDQWLGWWSTRNNCMDRQELPESNEYKKVVYSSCNGVKNVIQHYALYNLGHCWPDDRSDNTDGARADCKDQSLDFTSKVLEFFAARSL</sequence>
<name>A0ACC3A847_9EURO</name>
<proteinExistence type="predicted"/>
<keyword evidence="2" id="KW-1185">Reference proteome</keyword>